<comment type="caution">
    <text evidence="3">The sequence shown here is derived from an EMBL/GenBank/DDBJ whole genome shotgun (WGS) entry which is preliminary data.</text>
</comment>
<organism evidence="3 4">
    <name type="scientific">Fusarium beomiforme</name>
    <dbReference type="NCBI Taxonomy" id="44412"/>
    <lineage>
        <taxon>Eukaryota</taxon>
        <taxon>Fungi</taxon>
        <taxon>Dikarya</taxon>
        <taxon>Ascomycota</taxon>
        <taxon>Pezizomycotina</taxon>
        <taxon>Sordariomycetes</taxon>
        <taxon>Hypocreomycetidae</taxon>
        <taxon>Hypocreales</taxon>
        <taxon>Nectriaceae</taxon>
        <taxon>Fusarium</taxon>
        <taxon>Fusarium burgessii species complex</taxon>
    </lineage>
</organism>
<reference evidence="3" key="2">
    <citation type="submission" date="2020-02" db="EMBL/GenBank/DDBJ databases">
        <title>Identification and distribution of gene clusters putatively required for synthesis of sphingolipid metabolism inhibitors in phylogenetically diverse species of the filamentous fungus Fusarium.</title>
        <authorList>
            <person name="Kim H.-S."/>
            <person name="Busman M."/>
            <person name="Brown D.W."/>
            <person name="Divon H."/>
            <person name="Uhlig S."/>
            <person name="Proctor R.H."/>
        </authorList>
    </citation>
    <scope>NUCLEOTIDE SEQUENCE</scope>
    <source>
        <strain evidence="3">NRRL 25174</strain>
    </source>
</reference>
<proteinExistence type="predicted"/>
<keyword evidence="2" id="KW-0812">Transmembrane</keyword>
<feature type="compositionally biased region" description="Polar residues" evidence="1">
    <location>
        <begin position="22"/>
        <end position="39"/>
    </location>
</feature>
<feature type="transmembrane region" description="Helical" evidence="2">
    <location>
        <begin position="79"/>
        <end position="97"/>
    </location>
</feature>
<sequence length="110" mass="12585">MIFSIAAPLRPRLQSLRRLRPNSTGQTASFSSTSLINRSQRTRQELSRNKAGEDQTSEQNPSYSAFSLNSLGLGKGTKFVLIVILSVFGTIETWFWCKAFWQWRKGRQEE</sequence>
<dbReference type="EMBL" id="PVQB02000060">
    <property type="protein sequence ID" value="KAF4344248.1"/>
    <property type="molecule type" value="Genomic_DNA"/>
</dbReference>
<feature type="compositionally biased region" description="Basic and acidic residues" evidence="1">
    <location>
        <begin position="42"/>
        <end position="53"/>
    </location>
</feature>
<dbReference type="Proteomes" id="UP000730481">
    <property type="component" value="Unassembled WGS sequence"/>
</dbReference>
<evidence type="ECO:0000313" key="3">
    <source>
        <dbReference type="EMBL" id="KAF4344248.1"/>
    </source>
</evidence>
<reference evidence="3" key="1">
    <citation type="journal article" date="2017" name="Mycologia">
        <title>Fusarium algeriense, sp. nov., a novel toxigenic crown rot pathogen of durum wheat from Algeria is nested in the Fusarium burgessii species complex.</title>
        <authorList>
            <person name="Laraba I."/>
            <person name="Keddad A."/>
            <person name="Boureghda H."/>
            <person name="Abdallah N."/>
            <person name="Vaughan M.M."/>
            <person name="Proctor R.H."/>
            <person name="Busman M."/>
            <person name="O'Donnell K."/>
        </authorList>
    </citation>
    <scope>NUCLEOTIDE SEQUENCE</scope>
    <source>
        <strain evidence="3">NRRL 25174</strain>
    </source>
</reference>
<accession>A0A9P5E4L3</accession>
<keyword evidence="4" id="KW-1185">Reference proteome</keyword>
<dbReference type="AlphaFoldDB" id="A0A9P5E4L3"/>
<evidence type="ECO:0000256" key="2">
    <source>
        <dbReference type="SAM" id="Phobius"/>
    </source>
</evidence>
<keyword evidence="2" id="KW-0472">Membrane</keyword>
<evidence type="ECO:0000313" key="4">
    <source>
        <dbReference type="Proteomes" id="UP000730481"/>
    </source>
</evidence>
<dbReference type="OrthoDB" id="5231661at2759"/>
<evidence type="ECO:0000256" key="1">
    <source>
        <dbReference type="SAM" id="MobiDB-lite"/>
    </source>
</evidence>
<protein>
    <submittedName>
        <fullName evidence="3">Cutinase transcription factor 1</fullName>
    </submittedName>
</protein>
<keyword evidence="2" id="KW-1133">Transmembrane helix</keyword>
<feature type="region of interest" description="Disordered" evidence="1">
    <location>
        <begin position="18"/>
        <end position="63"/>
    </location>
</feature>
<gene>
    <name evidence="3" type="ORF">FBEOM_1842</name>
</gene>
<name>A0A9P5E4L3_9HYPO</name>